<dbReference type="PANTHER" id="PTHR30250:SF11">
    <property type="entry name" value="O-ANTIGEN TRANSPORTER-RELATED"/>
    <property type="match status" value="1"/>
</dbReference>
<dbReference type="GO" id="GO:0005886">
    <property type="term" value="C:plasma membrane"/>
    <property type="evidence" value="ECO:0007669"/>
    <property type="project" value="UniProtKB-SubCell"/>
</dbReference>
<feature type="transmembrane region" description="Helical" evidence="6">
    <location>
        <begin position="362"/>
        <end position="382"/>
    </location>
</feature>
<proteinExistence type="predicted"/>
<feature type="transmembrane region" description="Helical" evidence="6">
    <location>
        <begin position="12"/>
        <end position="35"/>
    </location>
</feature>
<keyword evidence="3 6" id="KW-0812">Transmembrane</keyword>
<dbReference type="InterPro" id="IPR050833">
    <property type="entry name" value="Poly_Biosynth_Transport"/>
</dbReference>
<name>A0A644W425_9ZZZZ</name>
<reference evidence="7" key="1">
    <citation type="submission" date="2019-08" db="EMBL/GenBank/DDBJ databases">
        <authorList>
            <person name="Kucharzyk K."/>
            <person name="Murdoch R.W."/>
            <person name="Higgins S."/>
            <person name="Loffler F."/>
        </authorList>
    </citation>
    <scope>NUCLEOTIDE SEQUENCE</scope>
</reference>
<dbReference type="AlphaFoldDB" id="A0A644W425"/>
<feature type="transmembrane region" description="Helical" evidence="6">
    <location>
        <begin position="445"/>
        <end position="469"/>
    </location>
</feature>
<comment type="caution">
    <text evidence="7">The sequence shown here is derived from an EMBL/GenBank/DDBJ whole genome shotgun (WGS) entry which is preliminary data.</text>
</comment>
<feature type="transmembrane region" description="Helical" evidence="6">
    <location>
        <begin position="292"/>
        <end position="312"/>
    </location>
</feature>
<feature type="transmembrane region" description="Helical" evidence="6">
    <location>
        <begin position="388"/>
        <end position="407"/>
    </location>
</feature>
<keyword evidence="2" id="KW-1003">Cell membrane</keyword>
<dbReference type="PANTHER" id="PTHR30250">
    <property type="entry name" value="PST FAMILY PREDICTED COLANIC ACID TRANSPORTER"/>
    <property type="match status" value="1"/>
</dbReference>
<evidence type="ECO:0000256" key="2">
    <source>
        <dbReference type="ARBA" id="ARBA00022475"/>
    </source>
</evidence>
<feature type="transmembrane region" description="Helical" evidence="6">
    <location>
        <begin position="332"/>
        <end position="350"/>
    </location>
</feature>
<feature type="transmembrane region" description="Helical" evidence="6">
    <location>
        <begin position="47"/>
        <end position="71"/>
    </location>
</feature>
<comment type="subcellular location">
    <subcellularLocation>
        <location evidence="1">Cell membrane</location>
        <topology evidence="1">Multi-pass membrane protein</topology>
    </subcellularLocation>
</comment>
<organism evidence="7">
    <name type="scientific">bioreactor metagenome</name>
    <dbReference type="NCBI Taxonomy" id="1076179"/>
    <lineage>
        <taxon>unclassified sequences</taxon>
        <taxon>metagenomes</taxon>
        <taxon>ecological metagenomes</taxon>
    </lineage>
</organism>
<evidence type="ECO:0000256" key="6">
    <source>
        <dbReference type="SAM" id="Phobius"/>
    </source>
</evidence>
<evidence type="ECO:0000256" key="1">
    <source>
        <dbReference type="ARBA" id="ARBA00004651"/>
    </source>
</evidence>
<accession>A0A644W425</accession>
<evidence type="ECO:0000313" key="7">
    <source>
        <dbReference type="EMBL" id="MPL97452.1"/>
    </source>
</evidence>
<protein>
    <submittedName>
        <fullName evidence="7">Uncharacterized protein</fullName>
    </submittedName>
</protein>
<dbReference type="Pfam" id="PF01943">
    <property type="entry name" value="Polysacc_synt"/>
    <property type="match status" value="1"/>
</dbReference>
<feature type="transmembrane region" description="Helical" evidence="6">
    <location>
        <begin position="117"/>
        <end position="136"/>
    </location>
</feature>
<dbReference type="InterPro" id="IPR002797">
    <property type="entry name" value="Polysacc_synth"/>
</dbReference>
<evidence type="ECO:0000256" key="3">
    <source>
        <dbReference type="ARBA" id="ARBA00022692"/>
    </source>
</evidence>
<keyword evidence="4 6" id="KW-1133">Transmembrane helix</keyword>
<sequence length="483" mass="54787">MSSKMRLLKSSGIYSLVQILQKCIGLFLIPVYTSLLSPDEKGITDVITPIVAFLSIFYSLSLNSAVIRFYVDYKDDEKKLKDFWGTCISFVIINSLVLTTIIIVFKKILIMPLVGEIEFYPYVFLGIISITFNPIYTIFQSTLQAKEESRKYASNNLLYFIVNLALNLIFIVGFRLGALGSLLALAITDTIFFIYTVRAFLPKVTLKVNKEYLWQGLKYSLPLLPHTLSGWAVSMIDRLFINGIVSRAATSIYSTAAQFGNIINVLTSAINQAYVPWFFERMREKEKNEDEIISMAETLTIVYCFMAMGMSLFGPEIFKLVVDERYYEGWKVIPFISFAFVFNGIYYFFVNPLFYNKRGIKFIAIGTFSGALLNSILNILLIPYFGGVGAGIASLLSMLISCILIYFISKKIEPLKFNIIKMFSIAFLFLFISLSAFKIPSDKLVISIIIKSIIVIILLVIILALNYNAVKQIYNSLKKTKKL</sequence>
<evidence type="ECO:0000256" key="5">
    <source>
        <dbReference type="ARBA" id="ARBA00023136"/>
    </source>
</evidence>
<feature type="transmembrane region" description="Helical" evidence="6">
    <location>
        <begin position="157"/>
        <end position="176"/>
    </location>
</feature>
<feature type="transmembrane region" description="Helical" evidence="6">
    <location>
        <begin position="83"/>
        <end position="105"/>
    </location>
</feature>
<evidence type="ECO:0000256" key="4">
    <source>
        <dbReference type="ARBA" id="ARBA00022989"/>
    </source>
</evidence>
<feature type="transmembrane region" description="Helical" evidence="6">
    <location>
        <begin position="182"/>
        <end position="201"/>
    </location>
</feature>
<gene>
    <name evidence="7" type="ORF">SDC9_43643</name>
</gene>
<dbReference type="EMBL" id="VSSQ01000556">
    <property type="protein sequence ID" value="MPL97452.1"/>
    <property type="molecule type" value="Genomic_DNA"/>
</dbReference>
<keyword evidence="5 6" id="KW-0472">Membrane</keyword>
<feature type="transmembrane region" description="Helical" evidence="6">
    <location>
        <begin position="419"/>
        <end position="439"/>
    </location>
</feature>